<evidence type="ECO:0000256" key="1">
    <source>
        <dbReference type="RuleBase" id="RU363044"/>
    </source>
</evidence>
<dbReference type="OrthoDB" id="1751583at2759"/>
<dbReference type="GO" id="GO:0006281">
    <property type="term" value="P:DNA repair"/>
    <property type="evidence" value="ECO:0007669"/>
    <property type="project" value="UniProtKB-KW"/>
</dbReference>
<dbReference type="InterPro" id="IPR029058">
    <property type="entry name" value="AB_hydrolase_fold"/>
</dbReference>
<dbReference type="InterPro" id="IPR010285">
    <property type="entry name" value="DNA_helicase_pif1-like_DEAD"/>
</dbReference>
<feature type="domain" description="DNA helicase Pif1-like DEAD-box helicase" evidence="2">
    <location>
        <begin position="55"/>
        <end position="112"/>
    </location>
</feature>
<evidence type="ECO:0000259" key="2">
    <source>
        <dbReference type="Pfam" id="PF05970"/>
    </source>
</evidence>
<dbReference type="GO" id="GO:0000723">
    <property type="term" value="P:telomere maintenance"/>
    <property type="evidence" value="ECO:0007669"/>
    <property type="project" value="InterPro"/>
</dbReference>
<name>A0A834W2T8_9FABA</name>
<dbReference type="GO" id="GO:0005524">
    <property type="term" value="F:ATP binding"/>
    <property type="evidence" value="ECO:0007669"/>
    <property type="project" value="UniProtKB-KW"/>
</dbReference>
<keyword evidence="1" id="KW-0067">ATP-binding</keyword>
<comment type="caution">
    <text evidence="3">The sequence shown here is derived from an EMBL/GenBank/DDBJ whole genome shotgun (WGS) entry which is preliminary data.</text>
</comment>
<dbReference type="PANTHER" id="PTHR10492:SF57">
    <property type="entry name" value="ATP-DEPENDENT DNA HELICASE"/>
    <property type="match status" value="1"/>
</dbReference>
<dbReference type="GO" id="GO:0006310">
    <property type="term" value="P:DNA recombination"/>
    <property type="evidence" value="ECO:0007669"/>
    <property type="project" value="UniProtKB-KW"/>
</dbReference>
<dbReference type="Pfam" id="PF05970">
    <property type="entry name" value="PIF1"/>
    <property type="match status" value="1"/>
</dbReference>
<keyword evidence="1" id="KW-0378">Hydrolase</keyword>
<comment type="cofactor">
    <cofactor evidence="1">
        <name>Mg(2+)</name>
        <dbReference type="ChEBI" id="CHEBI:18420"/>
    </cofactor>
</comment>
<keyword evidence="1" id="KW-0234">DNA repair</keyword>
<dbReference type="GO" id="GO:0043139">
    <property type="term" value="F:5'-3' DNA helicase activity"/>
    <property type="evidence" value="ECO:0007669"/>
    <property type="project" value="UniProtKB-EC"/>
</dbReference>
<keyword evidence="4" id="KW-1185">Reference proteome</keyword>
<reference evidence="3" key="1">
    <citation type="submission" date="2020-09" db="EMBL/GenBank/DDBJ databases">
        <title>Genome-Enabled Discovery of Anthraquinone Biosynthesis in Senna tora.</title>
        <authorList>
            <person name="Kang S.-H."/>
            <person name="Pandey R.P."/>
            <person name="Lee C.-M."/>
            <person name="Sim J.-S."/>
            <person name="Jeong J.-T."/>
            <person name="Choi B.-S."/>
            <person name="Jung M."/>
            <person name="Ginzburg D."/>
            <person name="Zhao K."/>
            <person name="Won S.Y."/>
            <person name="Oh T.-J."/>
            <person name="Yu Y."/>
            <person name="Kim N.-H."/>
            <person name="Lee O.R."/>
            <person name="Lee T.-H."/>
            <person name="Bashyal P."/>
            <person name="Kim T.-S."/>
            <person name="Lee W.-H."/>
            <person name="Kawkins C."/>
            <person name="Kim C.-K."/>
            <person name="Kim J.S."/>
            <person name="Ahn B.O."/>
            <person name="Rhee S.Y."/>
            <person name="Sohng J.K."/>
        </authorList>
    </citation>
    <scope>NUCLEOTIDE SEQUENCE</scope>
    <source>
        <tissue evidence="3">Leaf</tissue>
    </source>
</reference>
<dbReference type="PANTHER" id="PTHR10492">
    <property type="match status" value="1"/>
</dbReference>
<dbReference type="Proteomes" id="UP000634136">
    <property type="component" value="Unassembled WGS sequence"/>
</dbReference>
<dbReference type="EMBL" id="JAAIUW010000013">
    <property type="protein sequence ID" value="KAF7802249.1"/>
    <property type="molecule type" value="Genomic_DNA"/>
</dbReference>
<keyword evidence="1" id="KW-0547">Nucleotide-binding</keyword>
<dbReference type="EC" id="5.6.2.3" evidence="1"/>
<protein>
    <recommendedName>
        <fullName evidence="1">ATP-dependent DNA helicase</fullName>
        <ecNumber evidence="1">5.6.2.3</ecNumber>
    </recommendedName>
</protein>
<accession>A0A834W2T8</accession>
<keyword evidence="1" id="KW-0233">DNA recombination</keyword>
<sequence>MHLKNYALIEIDKMLRNNGRTLKDFPPLSIPDCENQLNYDKEALAAESTHLISTMTNEQRKFLDEIIHSTSKTEGAIFFVHGYGGTRKAYNWKALTIALRSQGHIVFIVTSS</sequence>
<comment type="similarity">
    <text evidence="1">Belongs to the helicase family.</text>
</comment>
<keyword evidence="1" id="KW-0227">DNA damage</keyword>
<comment type="catalytic activity">
    <reaction evidence="1">
        <text>ATP + H2O = ADP + phosphate + H(+)</text>
        <dbReference type="Rhea" id="RHEA:13065"/>
        <dbReference type="ChEBI" id="CHEBI:15377"/>
        <dbReference type="ChEBI" id="CHEBI:15378"/>
        <dbReference type="ChEBI" id="CHEBI:30616"/>
        <dbReference type="ChEBI" id="CHEBI:43474"/>
        <dbReference type="ChEBI" id="CHEBI:456216"/>
        <dbReference type="EC" id="5.6.2.3"/>
    </reaction>
</comment>
<evidence type="ECO:0000313" key="3">
    <source>
        <dbReference type="EMBL" id="KAF7802249.1"/>
    </source>
</evidence>
<keyword evidence="1 3" id="KW-0347">Helicase</keyword>
<dbReference type="SUPFAM" id="SSF53474">
    <property type="entry name" value="alpha/beta-Hydrolases"/>
    <property type="match status" value="1"/>
</dbReference>
<dbReference type="GO" id="GO:0016787">
    <property type="term" value="F:hydrolase activity"/>
    <property type="evidence" value="ECO:0007669"/>
    <property type="project" value="UniProtKB-KW"/>
</dbReference>
<dbReference type="AlphaFoldDB" id="A0A834W2T8"/>
<gene>
    <name evidence="3" type="ORF">G2W53_041360</name>
</gene>
<evidence type="ECO:0000313" key="4">
    <source>
        <dbReference type="Proteomes" id="UP000634136"/>
    </source>
</evidence>
<organism evidence="3 4">
    <name type="scientific">Senna tora</name>
    <dbReference type="NCBI Taxonomy" id="362788"/>
    <lineage>
        <taxon>Eukaryota</taxon>
        <taxon>Viridiplantae</taxon>
        <taxon>Streptophyta</taxon>
        <taxon>Embryophyta</taxon>
        <taxon>Tracheophyta</taxon>
        <taxon>Spermatophyta</taxon>
        <taxon>Magnoliopsida</taxon>
        <taxon>eudicotyledons</taxon>
        <taxon>Gunneridae</taxon>
        <taxon>Pentapetalae</taxon>
        <taxon>rosids</taxon>
        <taxon>fabids</taxon>
        <taxon>Fabales</taxon>
        <taxon>Fabaceae</taxon>
        <taxon>Caesalpinioideae</taxon>
        <taxon>Cassia clade</taxon>
        <taxon>Senna</taxon>
    </lineage>
</organism>
<proteinExistence type="inferred from homology"/>